<dbReference type="Proteomes" id="UP000223913">
    <property type="component" value="Unassembled WGS sequence"/>
</dbReference>
<keyword evidence="3" id="KW-1185">Reference proteome</keyword>
<dbReference type="Pfam" id="PF01740">
    <property type="entry name" value="STAS"/>
    <property type="match status" value="1"/>
</dbReference>
<evidence type="ECO:0000313" key="2">
    <source>
        <dbReference type="EMBL" id="PHN06591.1"/>
    </source>
</evidence>
<comment type="caution">
    <text evidence="2">The sequence shown here is derived from an EMBL/GenBank/DDBJ whole genome shotgun (WGS) entry which is preliminary data.</text>
</comment>
<reference evidence="2 3" key="1">
    <citation type="submission" date="2017-10" db="EMBL/GenBank/DDBJ databases">
        <title>The draft genome sequence of Lewinella nigricans NBRC 102662.</title>
        <authorList>
            <person name="Wang K."/>
        </authorList>
    </citation>
    <scope>NUCLEOTIDE SEQUENCE [LARGE SCALE GENOMIC DNA]</scope>
    <source>
        <strain evidence="2 3">NBRC 102662</strain>
    </source>
</reference>
<protein>
    <submittedName>
        <fullName evidence="2">Anti-anti-sigma factor</fullName>
    </submittedName>
</protein>
<dbReference type="RefSeq" id="WP_099149847.1">
    <property type="nucleotide sequence ID" value="NZ_PDUD01000017.1"/>
</dbReference>
<dbReference type="GO" id="GO:0043856">
    <property type="term" value="F:anti-sigma factor antagonist activity"/>
    <property type="evidence" value="ECO:0007669"/>
    <property type="project" value="TreeGrafter"/>
</dbReference>
<dbReference type="CDD" id="cd07043">
    <property type="entry name" value="STAS_anti-anti-sigma_factors"/>
    <property type="match status" value="1"/>
</dbReference>
<dbReference type="PROSITE" id="PS50801">
    <property type="entry name" value="STAS"/>
    <property type="match status" value="1"/>
</dbReference>
<dbReference type="PANTHER" id="PTHR33495:SF2">
    <property type="entry name" value="ANTI-SIGMA FACTOR ANTAGONIST TM_1081-RELATED"/>
    <property type="match status" value="1"/>
</dbReference>
<dbReference type="Gene3D" id="3.30.750.24">
    <property type="entry name" value="STAS domain"/>
    <property type="match status" value="1"/>
</dbReference>
<dbReference type="SUPFAM" id="SSF52091">
    <property type="entry name" value="SpoIIaa-like"/>
    <property type="match status" value="1"/>
</dbReference>
<dbReference type="PANTHER" id="PTHR33495">
    <property type="entry name" value="ANTI-SIGMA FACTOR ANTAGONIST TM_1081-RELATED-RELATED"/>
    <property type="match status" value="1"/>
</dbReference>
<gene>
    <name evidence="2" type="ORF">CRP01_09825</name>
</gene>
<dbReference type="OrthoDB" id="9796110at2"/>
<dbReference type="InterPro" id="IPR036513">
    <property type="entry name" value="STAS_dom_sf"/>
</dbReference>
<dbReference type="EMBL" id="PDUD01000017">
    <property type="protein sequence ID" value="PHN06591.1"/>
    <property type="molecule type" value="Genomic_DNA"/>
</dbReference>
<evidence type="ECO:0000259" key="1">
    <source>
        <dbReference type="PROSITE" id="PS50801"/>
    </source>
</evidence>
<dbReference type="AlphaFoldDB" id="A0A2D0NDK1"/>
<organism evidence="2 3">
    <name type="scientific">Flavilitoribacter nigricans (strain ATCC 23147 / DSM 23189 / NBRC 102662 / NCIMB 1420 / SS-2)</name>
    <name type="common">Lewinella nigricans</name>
    <dbReference type="NCBI Taxonomy" id="1122177"/>
    <lineage>
        <taxon>Bacteria</taxon>
        <taxon>Pseudomonadati</taxon>
        <taxon>Bacteroidota</taxon>
        <taxon>Saprospiria</taxon>
        <taxon>Saprospirales</taxon>
        <taxon>Lewinellaceae</taxon>
        <taxon>Flavilitoribacter</taxon>
    </lineage>
</organism>
<proteinExistence type="predicted"/>
<name>A0A2D0NDK1_FLAN2</name>
<sequence length="128" mass="14462">MKYTVDQHDNYSIFTLDEENLNSILAPDLKSKFVVLSNEGVQNLIFNLTNVKFVDSSGLSAILTANRLWKSLGSFVLTGIDHPSVQKLIQISRLNTVLTIIPTLEESIEYVMMEVLERELKSEGDDEE</sequence>
<feature type="domain" description="STAS" evidence="1">
    <location>
        <begin position="1"/>
        <end position="111"/>
    </location>
</feature>
<evidence type="ECO:0000313" key="3">
    <source>
        <dbReference type="Proteomes" id="UP000223913"/>
    </source>
</evidence>
<dbReference type="InterPro" id="IPR002645">
    <property type="entry name" value="STAS_dom"/>
</dbReference>
<accession>A0A2D0NDK1</accession>